<accession>A0A0F9CE56</accession>
<sequence length="167" mass="19035">MTDTIKININDINAVEFHKQVIQTVPKQITSFPYYNMDTKLVETVKLEYGIKFMVGGTPLKQVLNQATKNSKTDIGNDLRANIKKDIYANYKDKILVDVPCNDTFDFFNTLLNDENILVVNGFPTGLPTTPETPEQKHRTGVALFDTMDKSDQKTYLADLQKRIDKK</sequence>
<comment type="caution">
    <text evidence="1">The sequence shown here is derived from an EMBL/GenBank/DDBJ whole genome shotgun (WGS) entry which is preliminary data.</text>
</comment>
<dbReference type="EMBL" id="LAZR01047115">
    <property type="protein sequence ID" value="KKK94976.1"/>
    <property type="molecule type" value="Genomic_DNA"/>
</dbReference>
<dbReference type="AlphaFoldDB" id="A0A0F9CE56"/>
<evidence type="ECO:0000313" key="1">
    <source>
        <dbReference type="EMBL" id="KKK94976.1"/>
    </source>
</evidence>
<protein>
    <submittedName>
        <fullName evidence="1">Uncharacterized protein</fullName>
    </submittedName>
</protein>
<organism evidence="1">
    <name type="scientific">marine sediment metagenome</name>
    <dbReference type="NCBI Taxonomy" id="412755"/>
    <lineage>
        <taxon>unclassified sequences</taxon>
        <taxon>metagenomes</taxon>
        <taxon>ecological metagenomes</taxon>
    </lineage>
</organism>
<reference evidence="1" key="1">
    <citation type="journal article" date="2015" name="Nature">
        <title>Complex archaea that bridge the gap between prokaryotes and eukaryotes.</title>
        <authorList>
            <person name="Spang A."/>
            <person name="Saw J.H."/>
            <person name="Jorgensen S.L."/>
            <person name="Zaremba-Niedzwiedzka K."/>
            <person name="Martijn J."/>
            <person name="Lind A.E."/>
            <person name="van Eijk R."/>
            <person name="Schleper C."/>
            <person name="Guy L."/>
            <person name="Ettema T.J."/>
        </authorList>
    </citation>
    <scope>NUCLEOTIDE SEQUENCE</scope>
</reference>
<gene>
    <name evidence="1" type="ORF">LCGC14_2677440</name>
</gene>
<name>A0A0F9CE56_9ZZZZ</name>
<proteinExistence type="predicted"/>